<reference evidence="2 3" key="1">
    <citation type="journal article" date="2013" name="ISME J.">
        <title>A metabolic model for members of the genus Tetrasphaera involved in enhanced biological phosphorus removal.</title>
        <authorList>
            <person name="Kristiansen R."/>
            <person name="Nguyen H.T.T."/>
            <person name="Saunders A.M."/>
            <person name="Nielsen J.L."/>
            <person name="Wimmer R."/>
            <person name="Le V.Q."/>
            <person name="McIlroy S.J."/>
            <person name="Petrovski S."/>
            <person name="Seviour R.J."/>
            <person name="Calteau A."/>
            <person name="Nielsen K.L."/>
            <person name="Nielsen P.H."/>
        </authorList>
    </citation>
    <scope>NUCLEOTIDE SEQUENCE [LARGE SCALE GENOMIC DNA]</scope>
    <source>
        <strain evidence="2 3">Ben 74</strain>
    </source>
</reference>
<dbReference type="STRING" id="1193518.BN13_1660011"/>
<gene>
    <name evidence="2" type="ORF">BN13_1660011</name>
</gene>
<name>A0A077MC17_9MICO</name>
<dbReference type="Proteomes" id="UP000035720">
    <property type="component" value="Unassembled WGS sequence"/>
</dbReference>
<keyword evidence="3" id="KW-1185">Reference proteome</keyword>
<comment type="caution">
    <text evidence="2">The sequence shown here is derived from an EMBL/GenBank/DDBJ whole genome shotgun (WGS) entry which is preliminary data.</text>
</comment>
<sequence length="133" mass="14916">MPSYESHIDRLIREATERGEFDNLPGAGKPLNLGGADDPDWWIKSKMRQEGLDFDGALPTVVSLRKEAAGFPESLRESATEASVRTVLADYNDRVRADRLRPRDPRLPPLVAPLIDIDAMVERWRSQPPAARP</sequence>
<organism evidence="2 3">
    <name type="scientific">Nostocoides jenkinsii Ben 74</name>
    <dbReference type="NCBI Taxonomy" id="1193518"/>
    <lineage>
        <taxon>Bacteria</taxon>
        <taxon>Bacillati</taxon>
        <taxon>Actinomycetota</taxon>
        <taxon>Actinomycetes</taxon>
        <taxon>Micrococcales</taxon>
        <taxon>Intrasporangiaceae</taxon>
        <taxon>Nostocoides</taxon>
    </lineage>
</organism>
<dbReference type="RefSeq" id="WP_048548470.1">
    <property type="nucleotide sequence ID" value="NZ_HF571038.1"/>
</dbReference>
<dbReference type="InterPro" id="IPR018961">
    <property type="entry name" value="DnaJ_homolog_subfam-C_membr-28"/>
</dbReference>
<evidence type="ECO:0000313" key="3">
    <source>
        <dbReference type="Proteomes" id="UP000035720"/>
    </source>
</evidence>
<proteinExistence type="predicted"/>
<feature type="domain" description="DnaJ homologue subfamily C member 28 conserved" evidence="1">
    <location>
        <begin position="8"/>
        <end position="75"/>
    </location>
</feature>
<dbReference type="Pfam" id="PF09350">
    <property type="entry name" value="DJC28_CD"/>
    <property type="match status" value="1"/>
</dbReference>
<dbReference type="EMBL" id="CAJC01000075">
    <property type="protein sequence ID" value="CCI52382.1"/>
    <property type="molecule type" value="Genomic_DNA"/>
</dbReference>
<dbReference type="OrthoDB" id="3395286at2"/>
<dbReference type="AlphaFoldDB" id="A0A077MC17"/>
<evidence type="ECO:0000313" key="2">
    <source>
        <dbReference type="EMBL" id="CCI52382.1"/>
    </source>
</evidence>
<accession>A0A077MC17</accession>
<protein>
    <submittedName>
        <fullName evidence="2">DnaJ-like protein</fullName>
    </submittedName>
</protein>
<evidence type="ECO:0000259" key="1">
    <source>
        <dbReference type="Pfam" id="PF09350"/>
    </source>
</evidence>